<evidence type="ECO:0000313" key="3">
    <source>
        <dbReference type="Proteomes" id="UP000242682"/>
    </source>
</evidence>
<organism evidence="2 3">
    <name type="scientific">Planomicrobium soli</name>
    <dbReference type="NCBI Taxonomy" id="1176648"/>
    <lineage>
        <taxon>Bacteria</taxon>
        <taxon>Bacillati</taxon>
        <taxon>Bacillota</taxon>
        <taxon>Bacilli</taxon>
        <taxon>Bacillales</taxon>
        <taxon>Caryophanaceae</taxon>
        <taxon>Planomicrobium</taxon>
    </lineage>
</organism>
<dbReference type="AlphaFoldDB" id="A0A2P8H387"/>
<gene>
    <name evidence="2" type="ORF">B0H99_104137</name>
</gene>
<comment type="caution">
    <text evidence="2">The sequence shown here is derived from an EMBL/GenBank/DDBJ whole genome shotgun (WGS) entry which is preliminary data.</text>
</comment>
<accession>A0A2P8H387</accession>
<dbReference type="RefSeq" id="WP_106532893.1">
    <property type="nucleotide sequence ID" value="NZ_PYAT01000004.1"/>
</dbReference>
<keyword evidence="3" id="KW-1185">Reference proteome</keyword>
<keyword evidence="1" id="KW-0732">Signal</keyword>
<proteinExistence type="predicted"/>
<feature type="chain" id="PRO_5015186543" description="Cohesin domain-containing protein" evidence="1">
    <location>
        <begin position="30"/>
        <end position="219"/>
    </location>
</feature>
<protein>
    <recommendedName>
        <fullName evidence="4">Cohesin domain-containing protein</fullName>
    </recommendedName>
</protein>
<evidence type="ECO:0000256" key="1">
    <source>
        <dbReference type="SAM" id="SignalP"/>
    </source>
</evidence>
<evidence type="ECO:0000313" key="2">
    <source>
        <dbReference type="EMBL" id="PSL40675.1"/>
    </source>
</evidence>
<dbReference type="EMBL" id="PYAT01000004">
    <property type="protein sequence ID" value="PSL40675.1"/>
    <property type="molecule type" value="Genomic_DNA"/>
</dbReference>
<feature type="signal peptide" evidence="1">
    <location>
        <begin position="1"/>
        <end position="29"/>
    </location>
</feature>
<name>A0A2P8H387_9BACL</name>
<sequence>MEKHVACKFLISCLLLIAVILSSAAPSLAAGEVPKTEEDPVFVVVGPGGPSTPGKQEADPNFSGNAAVVVAGLADDNGNLAIHFSDVTVAKILVSKKPLKIDMPAADLVFSAKNVREIVTAAGDVFTLQIGYGSASKIGNRTAVTKQISIGVKNVGGNNKAVTFSPAAKLAFKVSSSAKNLKGAKKAANGQWKNVAGSKSGNTFTVSVKDLGEYTVVSN</sequence>
<reference evidence="2 3" key="1">
    <citation type="submission" date="2018-03" db="EMBL/GenBank/DDBJ databases">
        <title>Genomic Encyclopedia of Type Strains, Phase III (KMG-III): the genomes of soil and plant-associated and newly described type strains.</title>
        <authorList>
            <person name="Whitman W."/>
        </authorList>
    </citation>
    <scope>NUCLEOTIDE SEQUENCE [LARGE SCALE GENOMIC DNA]</scope>
    <source>
        <strain evidence="2 3">CGMCC 1.12259</strain>
    </source>
</reference>
<dbReference type="OrthoDB" id="9833628at2"/>
<evidence type="ECO:0008006" key="4">
    <source>
        <dbReference type="Google" id="ProtNLM"/>
    </source>
</evidence>
<dbReference type="Proteomes" id="UP000242682">
    <property type="component" value="Unassembled WGS sequence"/>
</dbReference>